<dbReference type="InterPro" id="IPR036571">
    <property type="entry name" value="MECDP_synthase_sf"/>
</dbReference>
<dbReference type="NCBIfam" id="TIGR00151">
    <property type="entry name" value="ispF"/>
    <property type="match status" value="1"/>
</dbReference>
<evidence type="ECO:0000256" key="4">
    <source>
        <dbReference type="ARBA" id="ARBA00022723"/>
    </source>
</evidence>
<comment type="pathway">
    <text evidence="2 7">Isoprenoid biosynthesis; isopentenyl diphosphate biosynthesis via DXP pathway; isopentenyl diphosphate from 1-deoxy-D-xylulose 5-phosphate: step 4/6.</text>
</comment>
<reference evidence="11 12" key="1">
    <citation type="submission" date="2012-02" db="EMBL/GenBank/DDBJ databases">
        <title>Complete genome sequence of Phycisphaera mikurensis NBRC 102666.</title>
        <authorList>
            <person name="Ankai A."/>
            <person name="Hosoyama A."/>
            <person name="Terui Y."/>
            <person name="Sekine M."/>
            <person name="Fukai R."/>
            <person name="Kato Y."/>
            <person name="Nakamura S."/>
            <person name="Yamada-Narita S."/>
            <person name="Kawakoshi A."/>
            <person name="Fukunaga Y."/>
            <person name="Yamazaki S."/>
            <person name="Fujita N."/>
        </authorList>
    </citation>
    <scope>NUCLEOTIDE SEQUENCE [LARGE SCALE GENOMIC DNA]</scope>
    <source>
        <strain evidence="12">NBRC 102666 / KCTC 22515 / FYK2301M01</strain>
    </source>
</reference>
<feature type="region of interest" description="Disordered" evidence="9">
    <location>
        <begin position="1"/>
        <end position="21"/>
    </location>
</feature>
<evidence type="ECO:0000313" key="11">
    <source>
        <dbReference type="EMBL" id="BAM03907.1"/>
    </source>
</evidence>
<feature type="domain" description="2-C-methyl-D-erythritol 2,4-cyclodiphosphate synthase" evidence="10">
    <location>
        <begin position="15"/>
        <end position="168"/>
    </location>
</feature>
<dbReference type="PANTHER" id="PTHR43181">
    <property type="entry name" value="2-C-METHYL-D-ERYTHRITOL 2,4-CYCLODIPHOSPHATE SYNTHASE, CHLOROPLASTIC"/>
    <property type="match status" value="1"/>
</dbReference>
<comment type="subunit">
    <text evidence="7">Homotrimer.</text>
</comment>
<gene>
    <name evidence="7 11" type="primary">ispF</name>
    <name evidence="11" type="ordered locus">PSMK_17480</name>
</gene>
<feature type="site" description="Transition state stabilizer" evidence="7">
    <location>
        <position position="48"/>
    </location>
</feature>
<comment type="similarity">
    <text evidence="7 8">Belongs to the IspF family.</text>
</comment>
<evidence type="ECO:0000256" key="2">
    <source>
        <dbReference type="ARBA" id="ARBA00004709"/>
    </source>
</evidence>
<keyword evidence="12" id="KW-1185">Reference proteome</keyword>
<protein>
    <recommendedName>
        <fullName evidence="3 7">2-C-methyl-D-erythritol 2,4-cyclodiphosphate synthase</fullName>
        <shortName evidence="7">MECDP-synthase</shortName>
        <shortName evidence="7">MECPP-synthase</shortName>
        <shortName evidence="7">MECPS</shortName>
        <ecNumber evidence="3 7">4.6.1.12</ecNumber>
    </recommendedName>
</protein>
<dbReference type="EC" id="4.6.1.12" evidence="3 7"/>
<organism evidence="11 12">
    <name type="scientific">Phycisphaera mikurensis (strain NBRC 102666 / KCTC 22515 / FYK2301M01)</name>
    <dbReference type="NCBI Taxonomy" id="1142394"/>
    <lineage>
        <taxon>Bacteria</taxon>
        <taxon>Pseudomonadati</taxon>
        <taxon>Planctomycetota</taxon>
        <taxon>Phycisphaerae</taxon>
        <taxon>Phycisphaerales</taxon>
        <taxon>Phycisphaeraceae</taxon>
        <taxon>Phycisphaera</taxon>
    </lineage>
</organism>
<accession>I0IF69</accession>
<dbReference type="Gene3D" id="3.30.1330.50">
    <property type="entry name" value="2-C-methyl-D-erythritol 2,4-cyclodiphosphate synthase"/>
    <property type="match status" value="1"/>
</dbReference>
<dbReference type="GO" id="GO:0019288">
    <property type="term" value="P:isopentenyl diphosphate biosynthetic process, methylerythritol 4-phosphate pathway"/>
    <property type="evidence" value="ECO:0007669"/>
    <property type="project" value="UniProtKB-UniRule"/>
</dbReference>
<evidence type="ECO:0000256" key="9">
    <source>
        <dbReference type="SAM" id="MobiDB-lite"/>
    </source>
</evidence>
<dbReference type="OrthoDB" id="9804336at2"/>
<dbReference type="CDD" id="cd00554">
    <property type="entry name" value="MECDP_synthase"/>
    <property type="match status" value="1"/>
</dbReference>
<name>I0IF69_PHYMF</name>
<dbReference type="GO" id="GO:0046872">
    <property type="term" value="F:metal ion binding"/>
    <property type="evidence" value="ECO:0007669"/>
    <property type="project" value="UniProtKB-KW"/>
</dbReference>
<comment type="caution">
    <text evidence="7">Lacks conserved residue(s) required for the propagation of feature annotation.</text>
</comment>
<dbReference type="PROSITE" id="PS01350">
    <property type="entry name" value="ISPF"/>
    <property type="match status" value="1"/>
</dbReference>
<dbReference type="PATRIC" id="fig|1142394.8.peg.1798"/>
<feature type="binding site" evidence="7">
    <location>
        <position position="22"/>
    </location>
    <ligand>
        <name>a divalent metal cation</name>
        <dbReference type="ChEBI" id="CHEBI:60240"/>
    </ligand>
</feature>
<dbReference type="InterPro" id="IPR003526">
    <property type="entry name" value="MECDP_synthase"/>
</dbReference>
<feature type="binding site" evidence="7">
    <location>
        <position position="56"/>
    </location>
    <ligand>
        <name>a divalent metal cation</name>
        <dbReference type="ChEBI" id="CHEBI:60240"/>
    </ligand>
</feature>
<feature type="binding site" evidence="7">
    <location>
        <position position="24"/>
    </location>
    <ligand>
        <name>a divalent metal cation</name>
        <dbReference type="ChEBI" id="CHEBI:60240"/>
    </ligand>
</feature>
<dbReference type="PANTHER" id="PTHR43181:SF1">
    <property type="entry name" value="2-C-METHYL-D-ERYTHRITOL 2,4-CYCLODIPHOSPHATE SYNTHASE, CHLOROPLASTIC"/>
    <property type="match status" value="1"/>
</dbReference>
<evidence type="ECO:0000313" key="12">
    <source>
        <dbReference type="Proteomes" id="UP000007881"/>
    </source>
</evidence>
<sequence>MALSPDDPQTRPPPFRTGSGWDLHRLEPGLPLVLAGVEVPSDRGCVAHSDGDAVFHAVTDALLGSLALGDIGRLFPDDDPANAGRDSGDFLDEAVRRVQAAGYAVVNLDVTVVLQKPRLGPHAGAMRAQLAARLLVGLDRVSLKAKTHEGVDAVGEGRAVSCQAAVLVTRAAPA</sequence>
<dbReference type="AlphaFoldDB" id="I0IF69"/>
<feature type="binding site" evidence="7">
    <location>
        <begin position="75"/>
        <end position="79"/>
    </location>
    <ligand>
        <name>4-CDP-2-C-methyl-D-erythritol 2-phosphate</name>
        <dbReference type="ChEBI" id="CHEBI:57919"/>
    </ligand>
</feature>
<evidence type="ECO:0000256" key="8">
    <source>
        <dbReference type="RuleBase" id="RU004395"/>
    </source>
</evidence>
<dbReference type="UniPathway" id="UPA00056">
    <property type="reaction ID" value="UER00095"/>
</dbReference>
<dbReference type="STRING" id="1142394.PSMK_17480"/>
<dbReference type="InterPro" id="IPR020555">
    <property type="entry name" value="MECDP_synthase_CS"/>
</dbReference>
<keyword evidence="6 7" id="KW-0456">Lyase</keyword>
<dbReference type="eggNOG" id="COG0245">
    <property type="taxonomic scope" value="Bacteria"/>
</dbReference>
<dbReference type="EMBL" id="AP012338">
    <property type="protein sequence ID" value="BAM03907.1"/>
    <property type="molecule type" value="Genomic_DNA"/>
</dbReference>
<evidence type="ECO:0000256" key="3">
    <source>
        <dbReference type="ARBA" id="ARBA00012579"/>
    </source>
</evidence>
<comment type="cofactor">
    <cofactor evidence="7">
        <name>a divalent metal cation</name>
        <dbReference type="ChEBI" id="CHEBI:60240"/>
    </cofactor>
    <text evidence="7">Binds 1 divalent metal cation per subunit.</text>
</comment>
<feature type="binding site" evidence="7">
    <location>
        <begin position="22"/>
        <end position="24"/>
    </location>
    <ligand>
        <name>4-CDP-2-C-methyl-D-erythritol 2-phosphate</name>
        <dbReference type="ChEBI" id="CHEBI:57919"/>
    </ligand>
</feature>
<keyword evidence="5 7" id="KW-0414">Isoprene biosynthesis</keyword>
<evidence type="ECO:0000256" key="6">
    <source>
        <dbReference type="ARBA" id="ARBA00023239"/>
    </source>
</evidence>
<evidence type="ECO:0000256" key="1">
    <source>
        <dbReference type="ARBA" id="ARBA00000200"/>
    </source>
</evidence>
<evidence type="ECO:0000259" key="10">
    <source>
        <dbReference type="Pfam" id="PF02542"/>
    </source>
</evidence>
<comment type="function">
    <text evidence="7">Involved in the biosynthesis of isopentenyl diphosphate (IPP) and dimethylallyl diphosphate (DMAPP), two major building blocks of isoprenoid compounds. Catalyzes the conversion of 4-diphosphocytidyl-2-C-methyl-D-erythritol 2-phosphate (CDP-ME2P) to 2-C-methyl-D-erythritol 2,4-cyclodiphosphate (ME-CPP) with a corresponding release of cytidine 5-monophosphate (CMP).</text>
</comment>
<dbReference type="Proteomes" id="UP000007881">
    <property type="component" value="Chromosome"/>
</dbReference>
<dbReference type="GO" id="GO:0016114">
    <property type="term" value="P:terpenoid biosynthetic process"/>
    <property type="evidence" value="ECO:0007669"/>
    <property type="project" value="InterPro"/>
</dbReference>
<feature type="site" description="Transition state stabilizer" evidence="7">
    <location>
        <position position="147"/>
    </location>
</feature>
<dbReference type="HAMAP" id="MF_00107">
    <property type="entry name" value="IspF"/>
    <property type="match status" value="1"/>
</dbReference>
<proteinExistence type="inferred from homology"/>
<evidence type="ECO:0000256" key="7">
    <source>
        <dbReference type="HAMAP-Rule" id="MF_00107"/>
    </source>
</evidence>
<dbReference type="HOGENOM" id="CLU_084630_2_0_0"/>
<keyword evidence="4 7" id="KW-0479">Metal-binding</keyword>
<dbReference type="SUPFAM" id="SSF69765">
    <property type="entry name" value="IpsF-like"/>
    <property type="match status" value="1"/>
</dbReference>
<dbReference type="KEGG" id="phm:PSMK_17480"/>
<dbReference type="Pfam" id="PF02542">
    <property type="entry name" value="YgbB"/>
    <property type="match status" value="1"/>
</dbReference>
<dbReference type="GO" id="GO:0008685">
    <property type="term" value="F:2-C-methyl-D-erythritol 2,4-cyclodiphosphate synthase activity"/>
    <property type="evidence" value="ECO:0007669"/>
    <property type="project" value="UniProtKB-UniRule"/>
</dbReference>
<evidence type="ECO:0000256" key="5">
    <source>
        <dbReference type="ARBA" id="ARBA00023229"/>
    </source>
</evidence>
<dbReference type="RefSeq" id="WP_014437125.1">
    <property type="nucleotide sequence ID" value="NC_017080.1"/>
</dbReference>
<feature type="binding site" evidence="7">
    <location>
        <begin position="48"/>
        <end position="49"/>
    </location>
    <ligand>
        <name>4-CDP-2-C-methyl-D-erythritol 2-phosphate</name>
        <dbReference type="ChEBI" id="CHEBI:57919"/>
    </ligand>
</feature>
<comment type="catalytic activity">
    <reaction evidence="1 7 8">
        <text>4-CDP-2-C-methyl-D-erythritol 2-phosphate = 2-C-methyl-D-erythritol 2,4-cyclic diphosphate + CMP</text>
        <dbReference type="Rhea" id="RHEA:23864"/>
        <dbReference type="ChEBI" id="CHEBI:57919"/>
        <dbReference type="ChEBI" id="CHEBI:58483"/>
        <dbReference type="ChEBI" id="CHEBI:60377"/>
        <dbReference type="EC" id="4.6.1.12"/>
    </reaction>
</comment>
<feature type="binding site" evidence="7">
    <location>
        <begin position="70"/>
        <end position="72"/>
    </location>
    <ligand>
        <name>4-CDP-2-C-methyl-D-erythritol 2-phosphate</name>
        <dbReference type="ChEBI" id="CHEBI:57919"/>
    </ligand>
</feature>